<dbReference type="Gramene" id="OGLUM08G13470.1">
    <property type="protein sequence ID" value="OGLUM08G13470.1"/>
    <property type="gene ID" value="OGLUM08G13470"/>
</dbReference>
<evidence type="ECO:0000256" key="6">
    <source>
        <dbReference type="ARBA" id="ARBA00022729"/>
    </source>
</evidence>
<keyword evidence="8" id="KW-0418">Kinase</keyword>
<keyword evidence="12" id="KW-1015">Disulfide bond</keyword>
<evidence type="ECO:0000256" key="12">
    <source>
        <dbReference type="ARBA" id="ARBA00023157"/>
    </source>
</evidence>
<dbReference type="SMART" id="SM00181">
    <property type="entry name" value="EGF"/>
    <property type="match status" value="2"/>
</dbReference>
<dbReference type="SUPFAM" id="SSF56112">
    <property type="entry name" value="Protein kinase-like (PK-like)"/>
    <property type="match status" value="1"/>
</dbReference>
<evidence type="ECO:0000256" key="9">
    <source>
        <dbReference type="ARBA" id="ARBA00022840"/>
    </source>
</evidence>
<dbReference type="GO" id="GO:0030247">
    <property type="term" value="F:polysaccharide binding"/>
    <property type="evidence" value="ECO:0007669"/>
    <property type="project" value="InterPro"/>
</dbReference>
<dbReference type="PROSITE" id="PS00010">
    <property type="entry name" value="ASX_HYDROXYL"/>
    <property type="match status" value="1"/>
</dbReference>
<feature type="binding site" evidence="14">
    <location>
        <position position="456"/>
    </location>
    <ligand>
        <name>ATP</name>
        <dbReference type="ChEBI" id="CHEBI:30616"/>
    </ligand>
</feature>
<dbReference type="GO" id="GO:0005509">
    <property type="term" value="F:calcium ion binding"/>
    <property type="evidence" value="ECO:0007669"/>
    <property type="project" value="InterPro"/>
</dbReference>
<keyword evidence="2" id="KW-0723">Serine/threonine-protein kinase</keyword>
<keyword evidence="7 14" id="KW-0547">Nucleotide-binding</keyword>
<dbReference type="Pfam" id="PF13947">
    <property type="entry name" value="GUB_WAK_bind"/>
    <property type="match status" value="1"/>
</dbReference>
<dbReference type="FunFam" id="1.10.510.10:FF:000084">
    <property type="entry name" value="Wall-associated receptor kinase 2"/>
    <property type="match status" value="1"/>
</dbReference>
<dbReference type="SUPFAM" id="SSF57196">
    <property type="entry name" value="EGF/Laminin"/>
    <property type="match status" value="1"/>
</dbReference>
<evidence type="ECO:0000256" key="5">
    <source>
        <dbReference type="ARBA" id="ARBA00022692"/>
    </source>
</evidence>
<accession>A0A0E0AUP0</accession>
<organism evidence="17">
    <name type="scientific">Oryza glumipatula</name>
    <dbReference type="NCBI Taxonomy" id="40148"/>
    <lineage>
        <taxon>Eukaryota</taxon>
        <taxon>Viridiplantae</taxon>
        <taxon>Streptophyta</taxon>
        <taxon>Embryophyta</taxon>
        <taxon>Tracheophyta</taxon>
        <taxon>Spermatophyta</taxon>
        <taxon>Magnoliopsida</taxon>
        <taxon>Liliopsida</taxon>
        <taxon>Poales</taxon>
        <taxon>Poaceae</taxon>
        <taxon>BOP clade</taxon>
        <taxon>Oryzoideae</taxon>
        <taxon>Oryzeae</taxon>
        <taxon>Oryzinae</taxon>
        <taxon>Oryza</taxon>
    </lineage>
</organism>
<dbReference type="Pfam" id="PF07645">
    <property type="entry name" value="EGF_CA"/>
    <property type="match status" value="2"/>
</dbReference>
<dbReference type="InterPro" id="IPR001881">
    <property type="entry name" value="EGF-like_Ca-bd_dom"/>
</dbReference>
<keyword evidence="5 15" id="KW-0812">Transmembrane</keyword>
<keyword evidence="3" id="KW-0245">EGF-like domain</keyword>
<evidence type="ECO:0000256" key="13">
    <source>
        <dbReference type="ARBA" id="ARBA00023180"/>
    </source>
</evidence>
<dbReference type="GO" id="GO:0005524">
    <property type="term" value="F:ATP binding"/>
    <property type="evidence" value="ECO:0007669"/>
    <property type="project" value="UniProtKB-UniRule"/>
</dbReference>
<dbReference type="EnsemblPlants" id="OGLUM08G13470.1">
    <property type="protein sequence ID" value="OGLUM08G13470.1"/>
    <property type="gene ID" value="OGLUM08G13470"/>
</dbReference>
<feature type="domain" description="Protein kinase" evidence="16">
    <location>
        <begin position="428"/>
        <end position="699"/>
    </location>
</feature>
<evidence type="ECO:0000256" key="11">
    <source>
        <dbReference type="ARBA" id="ARBA00023136"/>
    </source>
</evidence>
<reference evidence="17" key="2">
    <citation type="submission" date="2018-05" db="EMBL/GenBank/DDBJ databases">
        <title>OgluRS3 (Oryza glumaepatula Reference Sequence Version 3).</title>
        <authorList>
            <person name="Zhang J."/>
            <person name="Kudrna D."/>
            <person name="Lee S."/>
            <person name="Talag J."/>
            <person name="Welchert J."/>
            <person name="Wing R.A."/>
        </authorList>
    </citation>
    <scope>NUCLEOTIDE SEQUENCE [LARGE SCALE GENOMIC DNA]</scope>
</reference>
<keyword evidence="9 14" id="KW-0067">ATP-binding</keyword>
<keyword evidence="10 15" id="KW-1133">Transmembrane helix</keyword>
<evidence type="ECO:0000256" key="10">
    <source>
        <dbReference type="ARBA" id="ARBA00022989"/>
    </source>
</evidence>
<evidence type="ECO:0000256" key="2">
    <source>
        <dbReference type="ARBA" id="ARBA00022527"/>
    </source>
</evidence>
<dbReference type="SMART" id="SM00179">
    <property type="entry name" value="EGF_CA"/>
    <property type="match status" value="1"/>
</dbReference>
<dbReference type="FunFam" id="3.30.200.20:FF:000043">
    <property type="entry name" value="Wall-associated receptor kinase 2"/>
    <property type="match status" value="1"/>
</dbReference>
<dbReference type="GO" id="GO:0004674">
    <property type="term" value="F:protein serine/threonine kinase activity"/>
    <property type="evidence" value="ECO:0007669"/>
    <property type="project" value="UniProtKB-KW"/>
</dbReference>
<evidence type="ECO:0000256" key="8">
    <source>
        <dbReference type="ARBA" id="ARBA00022777"/>
    </source>
</evidence>
<keyword evidence="6" id="KW-0732">Signal</keyword>
<dbReference type="AlphaFoldDB" id="A0A0E0AUP0"/>
<dbReference type="CDD" id="cd00054">
    <property type="entry name" value="EGF_CA"/>
    <property type="match status" value="1"/>
</dbReference>
<sequence>MDVTTVVVSRRRFVRRFVTAAAVAVAVVALQLQLLAAAAAKNNCSRRCGDIELEYPFGVQAGCYHPGFNLTCNQSYHPPRLFLGDGTVQVLGISIPNATVRINSSVITLYDDDRSKDVAWWGKGLSNTGPYFLSESKSLLALLGCNAQVDVMVPAAAADRRNQTVVGSCTAICPPSISDNSTIGAADDDVCSGIGCCQTNIMLGYPSYLIQMKVLEGVHLPILFVYMIDQGFNFSMDVFFGKHPRGLPASLDWIISNSTSTRPRNASAPECRSAHSSCRDSVANAHQGYRCECSHGYQGNPYIIDGCNDIDKCSSPDIYPCYGNCKNKPGGYDCDCLEGFKGNATLLKGCEGSTIALIVCGGSIVLFLVIASPFVIRVIKKHKEKKLKEKFFKQNHGLLLQQLISKNTDFGDRMIITLEELQKATNNFDRTRQVGAGGHGIVFKGIIGLNVVAIKKSKIVVQREISEFINEVAILSQVNHRNMVKLLGCCLETAVPLLVYEFISNGTLYHHLHIEGPVSLSWDDRLRIALEVARALSYLHSASSMPIYHRDIKSANILLDDSLTAKVSDFGASKYTPVERSEITTAIQGTIGYLDPMYYYTGRLTDKSDVFSFGVLLVELLTRKKPISDTFDNGDNLISYFIKLLSKGNLVDILDPQVKMEEGGEVHEVAILAAICTKLKGDERPSMREVEMTLENIVLKKGPSCRGNTTLCRPDENGNSALQTLIEGVTTEASRQYSMELEMLSSSFPR</sequence>
<dbReference type="InterPro" id="IPR017441">
    <property type="entry name" value="Protein_kinase_ATP_BS"/>
</dbReference>
<dbReference type="Proteomes" id="UP000026961">
    <property type="component" value="Chromosome 8"/>
</dbReference>
<dbReference type="InterPro" id="IPR000152">
    <property type="entry name" value="EGF-type_Asp/Asn_hydroxyl_site"/>
</dbReference>
<proteinExistence type="predicted"/>
<evidence type="ECO:0000256" key="15">
    <source>
        <dbReference type="SAM" id="Phobius"/>
    </source>
</evidence>
<evidence type="ECO:0000256" key="7">
    <source>
        <dbReference type="ARBA" id="ARBA00022741"/>
    </source>
</evidence>
<dbReference type="InterPro" id="IPR025287">
    <property type="entry name" value="WAK_GUB"/>
</dbReference>
<dbReference type="GO" id="GO:0005886">
    <property type="term" value="C:plasma membrane"/>
    <property type="evidence" value="ECO:0007669"/>
    <property type="project" value="TreeGrafter"/>
</dbReference>
<feature type="transmembrane region" description="Helical" evidence="15">
    <location>
        <begin position="355"/>
        <end position="379"/>
    </location>
</feature>
<dbReference type="InterPro" id="IPR001245">
    <property type="entry name" value="Ser-Thr/Tyr_kinase_cat_dom"/>
</dbReference>
<keyword evidence="4" id="KW-0808">Transferase</keyword>
<dbReference type="InterPro" id="IPR000719">
    <property type="entry name" value="Prot_kinase_dom"/>
</dbReference>
<dbReference type="SMART" id="SM00220">
    <property type="entry name" value="S_TKc"/>
    <property type="match status" value="1"/>
</dbReference>
<keyword evidence="18" id="KW-1185">Reference proteome</keyword>
<dbReference type="Gene3D" id="3.30.200.20">
    <property type="entry name" value="Phosphorylase Kinase, domain 1"/>
    <property type="match status" value="1"/>
</dbReference>
<dbReference type="PROSITE" id="PS00107">
    <property type="entry name" value="PROTEIN_KINASE_ATP"/>
    <property type="match status" value="1"/>
</dbReference>
<dbReference type="InterPro" id="IPR008271">
    <property type="entry name" value="Ser/Thr_kinase_AS"/>
</dbReference>
<dbReference type="InterPro" id="IPR011009">
    <property type="entry name" value="Kinase-like_dom_sf"/>
</dbReference>
<dbReference type="PANTHER" id="PTHR27005:SF10">
    <property type="entry name" value="OS08G0501500 PROTEIN"/>
    <property type="match status" value="1"/>
</dbReference>
<evidence type="ECO:0000313" key="18">
    <source>
        <dbReference type="Proteomes" id="UP000026961"/>
    </source>
</evidence>
<dbReference type="InterPro" id="IPR000742">
    <property type="entry name" value="EGF"/>
</dbReference>
<evidence type="ECO:0000256" key="3">
    <source>
        <dbReference type="ARBA" id="ARBA00022536"/>
    </source>
</evidence>
<evidence type="ECO:0000313" key="17">
    <source>
        <dbReference type="EnsemblPlants" id="OGLUM08G13470.1"/>
    </source>
</evidence>
<evidence type="ECO:0000259" key="16">
    <source>
        <dbReference type="PROSITE" id="PS50011"/>
    </source>
</evidence>
<dbReference type="InterPro" id="IPR045274">
    <property type="entry name" value="WAK-like"/>
</dbReference>
<dbReference type="Gene3D" id="1.10.510.10">
    <property type="entry name" value="Transferase(Phosphotransferase) domain 1"/>
    <property type="match status" value="1"/>
</dbReference>
<dbReference type="GO" id="GO:0007166">
    <property type="term" value="P:cell surface receptor signaling pathway"/>
    <property type="evidence" value="ECO:0007669"/>
    <property type="project" value="InterPro"/>
</dbReference>
<comment type="subcellular location">
    <subcellularLocation>
        <location evidence="1">Membrane</location>
        <topology evidence="1">Single-pass type I membrane protein</topology>
    </subcellularLocation>
</comment>
<dbReference type="Gene3D" id="2.10.25.10">
    <property type="entry name" value="Laminin"/>
    <property type="match status" value="1"/>
</dbReference>
<keyword evidence="11 15" id="KW-0472">Membrane</keyword>
<dbReference type="HOGENOM" id="CLU_000288_43_5_1"/>
<dbReference type="Pfam" id="PF07714">
    <property type="entry name" value="PK_Tyr_Ser-Thr"/>
    <property type="match status" value="1"/>
</dbReference>
<protein>
    <recommendedName>
        <fullName evidence="16">Protein kinase domain-containing protein</fullName>
    </recommendedName>
</protein>
<dbReference type="InterPro" id="IPR006311">
    <property type="entry name" value="TAT_signal"/>
</dbReference>
<dbReference type="eggNOG" id="ENOG502RMXX">
    <property type="taxonomic scope" value="Eukaryota"/>
</dbReference>
<reference evidence="17" key="1">
    <citation type="submission" date="2015-04" db="UniProtKB">
        <authorList>
            <consortium name="EnsemblPlants"/>
        </authorList>
    </citation>
    <scope>IDENTIFICATION</scope>
</reference>
<keyword evidence="13" id="KW-0325">Glycoprotein</keyword>
<dbReference type="PANTHER" id="PTHR27005">
    <property type="entry name" value="WALL-ASSOCIATED RECEPTOR KINASE-LIKE 21"/>
    <property type="match status" value="1"/>
</dbReference>
<evidence type="ECO:0000256" key="4">
    <source>
        <dbReference type="ARBA" id="ARBA00022679"/>
    </source>
</evidence>
<evidence type="ECO:0000256" key="14">
    <source>
        <dbReference type="PROSITE-ProRule" id="PRU10141"/>
    </source>
</evidence>
<dbReference type="PROSITE" id="PS50011">
    <property type="entry name" value="PROTEIN_KINASE_DOM"/>
    <property type="match status" value="1"/>
</dbReference>
<name>A0A0E0AUP0_9ORYZ</name>
<dbReference type="PROSITE" id="PS51318">
    <property type="entry name" value="TAT"/>
    <property type="match status" value="1"/>
</dbReference>
<evidence type="ECO:0000256" key="1">
    <source>
        <dbReference type="ARBA" id="ARBA00004479"/>
    </source>
</evidence>
<dbReference type="PROSITE" id="PS00108">
    <property type="entry name" value="PROTEIN_KINASE_ST"/>
    <property type="match status" value="1"/>
</dbReference>
<dbReference type="InterPro" id="IPR049883">
    <property type="entry name" value="NOTCH1_EGF-like"/>
</dbReference>